<feature type="compositionally biased region" description="Low complexity" evidence="1">
    <location>
        <begin position="168"/>
        <end position="179"/>
    </location>
</feature>
<evidence type="ECO:0000256" key="1">
    <source>
        <dbReference type="SAM" id="MobiDB-lite"/>
    </source>
</evidence>
<organism evidence="2 3">
    <name type="scientific">Planobispora rosea</name>
    <dbReference type="NCBI Taxonomy" id="35762"/>
    <lineage>
        <taxon>Bacteria</taxon>
        <taxon>Bacillati</taxon>
        <taxon>Actinomycetota</taxon>
        <taxon>Actinomycetes</taxon>
        <taxon>Streptosporangiales</taxon>
        <taxon>Streptosporangiaceae</taxon>
        <taxon>Planobispora</taxon>
    </lineage>
</organism>
<accession>A0A8J3WDF1</accession>
<gene>
    <name evidence="2" type="ORF">Pro02_36730</name>
</gene>
<name>A0A8J3WDF1_PLARO</name>
<keyword evidence="3" id="KW-1185">Reference proteome</keyword>
<evidence type="ECO:0000313" key="2">
    <source>
        <dbReference type="EMBL" id="GIH85265.1"/>
    </source>
</evidence>
<feature type="region of interest" description="Disordered" evidence="1">
    <location>
        <begin position="105"/>
        <end position="179"/>
    </location>
</feature>
<reference evidence="2" key="1">
    <citation type="submission" date="2021-01" db="EMBL/GenBank/DDBJ databases">
        <title>Whole genome shotgun sequence of Planobispora rosea NBRC 15558.</title>
        <authorList>
            <person name="Komaki H."/>
            <person name="Tamura T."/>
        </authorList>
    </citation>
    <scope>NUCLEOTIDE SEQUENCE</scope>
    <source>
        <strain evidence="2">NBRC 15558</strain>
    </source>
</reference>
<dbReference type="EMBL" id="BOOI01000033">
    <property type="protein sequence ID" value="GIH85265.1"/>
    <property type="molecule type" value="Genomic_DNA"/>
</dbReference>
<evidence type="ECO:0000313" key="3">
    <source>
        <dbReference type="Proteomes" id="UP000655044"/>
    </source>
</evidence>
<comment type="caution">
    <text evidence="2">The sequence shown here is derived from an EMBL/GenBank/DDBJ whole genome shotgun (WGS) entry which is preliminary data.</text>
</comment>
<dbReference type="Proteomes" id="UP000655044">
    <property type="component" value="Unassembled WGS sequence"/>
</dbReference>
<sequence length="463" mass="48946">MTGFTGELRDMRLNLRRVLAVGSMLTLIGVVAPAAAAYSEDDPRSCRDLMGADAPAFIQCRWLAKPDEAFDVVRFWAQNDNARLKEATPYVMFVDCAEEGTVCPQLEGDGAAGDENSPAPEGAEDGGTPECEAGQECSVDGHPEGGDGTVSEPEPNSPADPNARTTETVAPQTTGPAVAPPTAAEIAAAAQTPAGQAVTSARATGLRVWIDTELADDWKAGPAAFATAVKRIGALAARPEVAGIRFTAQLGYNTTFATQEEITAFVAAASGALRQAAPGKQLGVHTVVPVFACGAEEACKTEMAKRYPLLAPEQVESHLIAGRVDQITLDTGLLYGGYTTWKIDAKTAQRNQWIQVRARAWDVLAQVAAEETGLVGEVTAEEVATRVSAPVMDGGAQQVNLWTRVQDAQGAVKHLTAWDELKKLNPIQRRMAAVYNPATPETDTAADLKKLAEVFGQVYLTTA</sequence>
<proteinExistence type="predicted"/>
<dbReference type="AlphaFoldDB" id="A0A8J3WDF1"/>
<protein>
    <submittedName>
        <fullName evidence="2">Uncharacterized protein</fullName>
    </submittedName>
</protein>